<name>A0A0M3KIB0_ANISI</name>
<dbReference type="PANTHER" id="PTHR21519:SF1">
    <property type="entry name" value="PDZ DOMAIN-CONTAINING PROTEIN 8"/>
    <property type="match status" value="1"/>
</dbReference>
<dbReference type="WBParaSite" id="ASIM_0002072901-mRNA-1">
    <property type="protein sequence ID" value="ASIM_0002072901-mRNA-1"/>
    <property type="gene ID" value="ASIM_0002072901"/>
</dbReference>
<proteinExistence type="predicted"/>
<dbReference type="CDD" id="cd00029">
    <property type="entry name" value="C1"/>
    <property type="match status" value="1"/>
</dbReference>
<protein>
    <submittedName>
        <fullName evidence="1">MMS1_N domain-containing protein</fullName>
    </submittedName>
</protein>
<dbReference type="GO" id="GO:0005739">
    <property type="term" value="C:mitochondrion"/>
    <property type="evidence" value="ECO:0007669"/>
    <property type="project" value="GOC"/>
</dbReference>
<dbReference type="GO" id="GO:0044233">
    <property type="term" value="C:mitochondria-associated endoplasmic reticulum membrane contact site"/>
    <property type="evidence" value="ECO:0007669"/>
    <property type="project" value="InterPro"/>
</dbReference>
<reference evidence="1" key="1">
    <citation type="submission" date="2017-02" db="UniProtKB">
        <authorList>
            <consortium name="WormBaseParasite"/>
        </authorList>
    </citation>
    <scope>IDENTIFICATION</scope>
</reference>
<dbReference type="AlphaFoldDB" id="A0A0M3KIB0"/>
<dbReference type="InterPro" id="IPR039275">
    <property type="entry name" value="PDZD8"/>
</dbReference>
<sequence length="98" mass="10553">LCYGDILLGFRYFPDGLPEGVALNQRVNDSSSDDEADERSVSSMLMNDIGEGRDGGSQSATLLCSQPKDHQFETISLKSGSVCAVCKGKIWLKTASYA</sequence>
<dbReference type="GO" id="GO:1990456">
    <property type="term" value="P:mitochondrion-endoplasmic reticulum membrane tethering"/>
    <property type="evidence" value="ECO:0007669"/>
    <property type="project" value="InterPro"/>
</dbReference>
<evidence type="ECO:0000313" key="1">
    <source>
        <dbReference type="WBParaSite" id="ASIM_0002072901-mRNA-1"/>
    </source>
</evidence>
<dbReference type="PANTHER" id="PTHR21519">
    <property type="entry name" value="PDZ DOMAIN-CONTAINING PROTEIN 8"/>
    <property type="match status" value="1"/>
</dbReference>
<accession>A0A0M3KIB0</accession>
<organism evidence="1">
    <name type="scientific">Anisakis simplex</name>
    <name type="common">Herring worm</name>
    <dbReference type="NCBI Taxonomy" id="6269"/>
    <lineage>
        <taxon>Eukaryota</taxon>
        <taxon>Metazoa</taxon>
        <taxon>Ecdysozoa</taxon>
        <taxon>Nematoda</taxon>
        <taxon>Chromadorea</taxon>
        <taxon>Rhabditida</taxon>
        <taxon>Spirurina</taxon>
        <taxon>Ascaridomorpha</taxon>
        <taxon>Ascaridoidea</taxon>
        <taxon>Anisakidae</taxon>
        <taxon>Anisakis</taxon>
        <taxon>Anisakis simplex complex</taxon>
    </lineage>
</organism>
<dbReference type="GO" id="GO:0051560">
    <property type="term" value="P:mitochondrial calcium ion homeostasis"/>
    <property type="evidence" value="ECO:0007669"/>
    <property type="project" value="InterPro"/>
</dbReference>